<sequence>MFEVQYSGNGYHCTSPAYFNRRNHSSGTTTSVFAVRRLRERDWRKDRHIFVGIRSPISSIPGPWYSQWTFIVLQYHWLRGQRALYVERLHQKYGPVVRISPNEVEFSSITAAKRIHSHRAPFPKAVFYDKIRIQSMLPNVFNSTDFDYHARHRRLLSAPISQSHLKAVEGVVKARADLAVQRIREEMKTRGAADVLKWWQFMATDVIGELTFGDSFRMLEQGRVNQYIKDLNMVGMFASLRTTFPTTVKFASYLPIPIFRNHNATMDRLRSYTRESLQRYRSLVAADPWNPKPTLFTNLFRAGEEGLSQDEIETDAQAYIVAGSDTTSQTMTYLTWAVCRDSAIKQRLVEEVASLPDDYIDDHLMKLHYLNQVIEETLRLYAAAPSGLPREVPKGGCEIDGYWMPGGLTVATQAYSMHRNPAIYIDPERFNPSRWENASKEMKDSWMPFGGGSRTCIGMHLAKMELRRATAEFFRTFPYARVSSLESFDDADMEQVTYFLVYPKGKKCLIQAS</sequence>
<dbReference type="GO" id="GO:0005506">
    <property type="term" value="F:iron ion binding"/>
    <property type="evidence" value="ECO:0007669"/>
    <property type="project" value="InterPro"/>
</dbReference>
<organism evidence="8 9">
    <name type="scientific">Lojkania enalia</name>
    <dbReference type="NCBI Taxonomy" id="147567"/>
    <lineage>
        <taxon>Eukaryota</taxon>
        <taxon>Fungi</taxon>
        <taxon>Dikarya</taxon>
        <taxon>Ascomycota</taxon>
        <taxon>Pezizomycotina</taxon>
        <taxon>Dothideomycetes</taxon>
        <taxon>Pleosporomycetidae</taxon>
        <taxon>Pleosporales</taxon>
        <taxon>Pleosporales incertae sedis</taxon>
        <taxon>Lojkania</taxon>
    </lineage>
</organism>
<proteinExistence type="inferred from homology"/>
<dbReference type="InterPro" id="IPR017972">
    <property type="entry name" value="Cyt_P450_CS"/>
</dbReference>
<dbReference type="PROSITE" id="PS00086">
    <property type="entry name" value="CYTOCHROME_P450"/>
    <property type="match status" value="1"/>
</dbReference>
<evidence type="ECO:0000256" key="2">
    <source>
        <dbReference type="ARBA" id="ARBA00010617"/>
    </source>
</evidence>
<evidence type="ECO:0000256" key="5">
    <source>
        <dbReference type="ARBA" id="ARBA00023004"/>
    </source>
</evidence>
<evidence type="ECO:0000313" key="9">
    <source>
        <dbReference type="Proteomes" id="UP000800093"/>
    </source>
</evidence>
<evidence type="ECO:0000256" key="6">
    <source>
        <dbReference type="PIRSR" id="PIRSR602401-1"/>
    </source>
</evidence>
<dbReference type="GO" id="GO:0004497">
    <property type="term" value="F:monooxygenase activity"/>
    <property type="evidence" value="ECO:0007669"/>
    <property type="project" value="UniProtKB-KW"/>
</dbReference>
<dbReference type="InterPro" id="IPR001128">
    <property type="entry name" value="Cyt_P450"/>
</dbReference>
<keyword evidence="7" id="KW-0503">Monooxygenase</keyword>
<dbReference type="AlphaFoldDB" id="A0A9P4K7X5"/>
<dbReference type="GO" id="GO:0020037">
    <property type="term" value="F:heme binding"/>
    <property type="evidence" value="ECO:0007669"/>
    <property type="project" value="InterPro"/>
</dbReference>
<comment type="cofactor">
    <cofactor evidence="1 6">
        <name>heme</name>
        <dbReference type="ChEBI" id="CHEBI:30413"/>
    </cofactor>
</comment>
<keyword evidence="4 7" id="KW-0560">Oxidoreductase</keyword>
<evidence type="ECO:0000256" key="1">
    <source>
        <dbReference type="ARBA" id="ARBA00001971"/>
    </source>
</evidence>
<evidence type="ECO:0000256" key="3">
    <source>
        <dbReference type="ARBA" id="ARBA00022723"/>
    </source>
</evidence>
<name>A0A9P4K7X5_9PLEO</name>
<evidence type="ECO:0000256" key="4">
    <source>
        <dbReference type="ARBA" id="ARBA00023002"/>
    </source>
</evidence>
<dbReference type="Pfam" id="PF00067">
    <property type="entry name" value="p450"/>
    <property type="match status" value="1"/>
</dbReference>
<accession>A0A9P4K7X5</accession>
<dbReference type="PANTHER" id="PTHR24305:SF96">
    <property type="entry name" value="CYTOCHROME P450 MONOOXYGENASE STCB-RELATED"/>
    <property type="match status" value="1"/>
</dbReference>
<keyword evidence="9" id="KW-1185">Reference proteome</keyword>
<comment type="caution">
    <text evidence="8">The sequence shown here is derived from an EMBL/GenBank/DDBJ whole genome shotgun (WGS) entry which is preliminary data.</text>
</comment>
<gene>
    <name evidence="8" type="ORF">CC78DRAFT_561074</name>
</gene>
<keyword evidence="6 7" id="KW-0349">Heme</keyword>
<keyword evidence="3 6" id="KW-0479">Metal-binding</keyword>
<dbReference type="InterPro" id="IPR050121">
    <property type="entry name" value="Cytochrome_P450_monoxygenase"/>
</dbReference>
<dbReference type="OrthoDB" id="1470350at2759"/>
<dbReference type="SUPFAM" id="SSF48264">
    <property type="entry name" value="Cytochrome P450"/>
    <property type="match status" value="1"/>
</dbReference>
<protein>
    <submittedName>
        <fullName evidence="8">Cytochrome protein</fullName>
    </submittedName>
</protein>
<comment type="similarity">
    <text evidence="2 7">Belongs to the cytochrome P450 family.</text>
</comment>
<dbReference type="CDD" id="cd11059">
    <property type="entry name" value="CYP_fungal"/>
    <property type="match status" value="1"/>
</dbReference>
<reference evidence="9" key="1">
    <citation type="journal article" date="2020" name="Stud. Mycol.">
        <title>101 Dothideomycetes genomes: A test case for predicting lifestyles and emergence of pathogens.</title>
        <authorList>
            <person name="Haridas S."/>
            <person name="Albert R."/>
            <person name="Binder M."/>
            <person name="Bloem J."/>
            <person name="LaButti K."/>
            <person name="Salamov A."/>
            <person name="Andreopoulos B."/>
            <person name="Baker S."/>
            <person name="Barry K."/>
            <person name="Bills G."/>
            <person name="Bluhm B."/>
            <person name="Cannon C."/>
            <person name="Castanera R."/>
            <person name="Culley D."/>
            <person name="Daum C."/>
            <person name="Ezra D."/>
            <person name="Gonzalez J."/>
            <person name="Henrissat B."/>
            <person name="Kuo A."/>
            <person name="Liang C."/>
            <person name="Lipzen A."/>
            <person name="Lutzoni F."/>
            <person name="Magnuson J."/>
            <person name="Mondo S."/>
            <person name="Nolan M."/>
            <person name="Ohm R."/>
            <person name="Pangilinan J."/>
            <person name="Park H.-J."/>
            <person name="Ramirez L."/>
            <person name="Alfaro M."/>
            <person name="Sun H."/>
            <person name="Tritt A."/>
            <person name="Yoshinaga Y."/>
            <person name="Zwiers L.-H."/>
            <person name="Turgeon B."/>
            <person name="Goodwin S."/>
            <person name="Spatafora J."/>
            <person name="Crous P."/>
            <person name="Grigoriev I."/>
        </authorList>
    </citation>
    <scope>NUCLEOTIDE SEQUENCE [LARGE SCALE GENOMIC DNA]</scope>
    <source>
        <strain evidence="9">CBS 304.66</strain>
    </source>
</reference>
<dbReference type="InterPro" id="IPR036396">
    <property type="entry name" value="Cyt_P450_sf"/>
</dbReference>
<keyword evidence="5 6" id="KW-0408">Iron</keyword>
<evidence type="ECO:0000313" key="8">
    <source>
        <dbReference type="EMBL" id="KAF2262937.1"/>
    </source>
</evidence>
<dbReference type="InterPro" id="IPR002401">
    <property type="entry name" value="Cyt_P450_E_grp-I"/>
</dbReference>
<evidence type="ECO:0000256" key="7">
    <source>
        <dbReference type="RuleBase" id="RU000461"/>
    </source>
</evidence>
<dbReference type="Proteomes" id="UP000800093">
    <property type="component" value="Unassembled WGS sequence"/>
</dbReference>
<dbReference type="EMBL" id="ML986634">
    <property type="protein sequence ID" value="KAF2262937.1"/>
    <property type="molecule type" value="Genomic_DNA"/>
</dbReference>
<dbReference type="PRINTS" id="PR00463">
    <property type="entry name" value="EP450I"/>
</dbReference>
<dbReference type="GO" id="GO:0016705">
    <property type="term" value="F:oxidoreductase activity, acting on paired donors, with incorporation or reduction of molecular oxygen"/>
    <property type="evidence" value="ECO:0007669"/>
    <property type="project" value="InterPro"/>
</dbReference>
<dbReference type="PANTHER" id="PTHR24305">
    <property type="entry name" value="CYTOCHROME P450"/>
    <property type="match status" value="1"/>
</dbReference>
<dbReference type="PRINTS" id="PR00385">
    <property type="entry name" value="P450"/>
</dbReference>
<feature type="binding site" description="axial binding residue" evidence="6">
    <location>
        <position position="456"/>
    </location>
    <ligand>
        <name>heme</name>
        <dbReference type="ChEBI" id="CHEBI:30413"/>
    </ligand>
    <ligandPart>
        <name>Fe</name>
        <dbReference type="ChEBI" id="CHEBI:18248"/>
    </ligandPart>
</feature>
<dbReference type="Gene3D" id="1.10.630.10">
    <property type="entry name" value="Cytochrome P450"/>
    <property type="match status" value="1"/>
</dbReference>